<evidence type="ECO:0000256" key="5">
    <source>
        <dbReference type="ARBA" id="ARBA00022989"/>
    </source>
</evidence>
<dbReference type="CDD" id="cd06261">
    <property type="entry name" value="TM_PBP2"/>
    <property type="match status" value="1"/>
</dbReference>
<protein>
    <recommendedName>
        <fullName evidence="8">ABC transmembrane type-1 domain-containing protein</fullName>
    </recommendedName>
</protein>
<feature type="transmembrane region" description="Helical" evidence="7">
    <location>
        <begin position="12"/>
        <end position="33"/>
    </location>
</feature>
<dbReference type="AlphaFoldDB" id="S2W785"/>
<dbReference type="Gene3D" id="1.10.3720.10">
    <property type="entry name" value="MetI-like"/>
    <property type="match status" value="1"/>
</dbReference>
<sequence length="314" mass="34313">MSKILRIAGRYAVTGLLTLFGITLLSFLLGHIAPGDPAYAILASDGVDAPSDEQLAMVRRELGLDRSFFEQYILWVGQLLRGNIGVSFMTSRSIEHDLLLRIPVTLQLSLLAMAILVLISLPLGYLLALHKDSLLDRIFLGITSLFSAIPGFLVAIILMLIFAEGLRLLPTSGFSGFSSLILPAVSISLSSTMMITRVFRSDLLSVLGEEYFEMARSKGFSYKFSVAKHAIPNAFASIVSLWGNYFVGILGGSTIAESIFALPGLGQWVLKSINSHDYPAVQAYVLVMGIICLIVFLLADILQMIVQPQLRRLN</sequence>
<feature type="transmembrane region" description="Helical" evidence="7">
    <location>
        <begin position="281"/>
        <end position="302"/>
    </location>
</feature>
<proteinExistence type="inferred from homology"/>
<feature type="transmembrane region" description="Helical" evidence="7">
    <location>
        <begin position="245"/>
        <end position="269"/>
    </location>
</feature>
<evidence type="ECO:0000256" key="7">
    <source>
        <dbReference type="RuleBase" id="RU363032"/>
    </source>
</evidence>
<dbReference type="HOGENOM" id="CLU_036879_0_2_11"/>
<dbReference type="Pfam" id="PF19300">
    <property type="entry name" value="BPD_transp_1_N"/>
    <property type="match status" value="1"/>
</dbReference>
<organism evidence="9 10">
    <name type="scientific">Propionimicrobium lymphophilum ACS-093-V-SCH5</name>
    <dbReference type="NCBI Taxonomy" id="883161"/>
    <lineage>
        <taxon>Bacteria</taxon>
        <taxon>Bacillati</taxon>
        <taxon>Actinomycetota</taxon>
        <taxon>Actinomycetes</taxon>
        <taxon>Propionibacteriales</taxon>
        <taxon>Propionibacteriaceae</taxon>
        <taxon>Propionimicrobium</taxon>
    </lineage>
</organism>
<keyword evidence="2 7" id="KW-0813">Transport</keyword>
<keyword evidence="10" id="KW-1185">Reference proteome</keyword>
<evidence type="ECO:0000256" key="6">
    <source>
        <dbReference type="ARBA" id="ARBA00023136"/>
    </source>
</evidence>
<dbReference type="InterPro" id="IPR045621">
    <property type="entry name" value="BPD_transp_1_N"/>
</dbReference>
<dbReference type="InterPro" id="IPR035906">
    <property type="entry name" value="MetI-like_sf"/>
</dbReference>
<keyword evidence="3" id="KW-1003">Cell membrane</keyword>
<dbReference type="PROSITE" id="PS50928">
    <property type="entry name" value="ABC_TM1"/>
    <property type="match status" value="1"/>
</dbReference>
<name>S2W785_9ACTN</name>
<keyword evidence="5 7" id="KW-1133">Transmembrane helix</keyword>
<reference evidence="9 10" key="1">
    <citation type="submission" date="2013-04" db="EMBL/GenBank/DDBJ databases">
        <title>The Genome Sequence of Propionimicrobium lymphophilum ACS-093-V-SCH5.</title>
        <authorList>
            <consortium name="The Broad Institute Genomics Platform"/>
            <person name="Earl A."/>
            <person name="Ward D."/>
            <person name="Feldgarden M."/>
            <person name="Gevers D."/>
            <person name="Saerens B."/>
            <person name="Vaneechoutte M."/>
            <person name="Walker B."/>
            <person name="Young S."/>
            <person name="Zeng Q."/>
            <person name="Gargeya S."/>
            <person name="Fitzgerald M."/>
            <person name="Haas B."/>
            <person name="Abouelleil A."/>
            <person name="Allen A.W."/>
            <person name="Alvarado L."/>
            <person name="Arachchi H.M."/>
            <person name="Berlin A.M."/>
            <person name="Chapman S.B."/>
            <person name="Gainer-Dewar J."/>
            <person name="Goldberg J."/>
            <person name="Griggs A."/>
            <person name="Gujja S."/>
            <person name="Hansen M."/>
            <person name="Howarth C."/>
            <person name="Imamovic A."/>
            <person name="Ireland A."/>
            <person name="Larimer J."/>
            <person name="McCowan C."/>
            <person name="Murphy C."/>
            <person name="Pearson M."/>
            <person name="Poon T.W."/>
            <person name="Priest M."/>
            <person name="Roberts A."/>
            <person name="Saif S."/>
            <person name="Shea T."/>
            <person name="Sisk P."/>
            <person name="Sykes S."/>
            <person name="Wortman J."/>
            <person name="Nusbaum C."/>
            <person name="Birren B."/>
        </authorList>
    </citation>
    <scope>NUCLEOTIDE SEQUENCE [LARGE SCALE GENOMIC DNA]</scope>
    <source>
        <strain evidence="9 10">ACS-093-V-SCH5</strain>
    </source>
</reference>
<feature type="domain" description="ABC transmembrane type-1" evidence="8">
    <location>
        <begin position="102"/>
        <end position="299"/>
    </location>
</feature>
<evidence type="ECO:0000313" key="10">
    <source>
        <dbReference type="Proteomes" id="UP000014417"/>
    </source>
</evidence>
<feature type="transmembrane region" description="Helical" evidence="7">
    <location>
        <begin position="174"/>
        <end position="195"/>
    </location>
</feature>
<accession>S2W785</accession>
<comment type="caution">
    <text evidence="9">The sequence shown here is derived from an EMBL/GenBank/DDBJ whole genome shotgun (WGS) entry which is preliminary data.</text>
</comment>
<dbReference type="GO" id="GO:0071916">
    <property type="term" value="F:dipeptide transmembrane transporter activity"/>
    <property type="evidence" value="ECO:0007669"/>
    <property type="project" value="TreeGrafter"/>
</dbReference>
<comment type="similarity">
    <text evidence="7">Belongs to the binding-protein-dependent transport system permease family.</text>
</comment>
<dbReference type="RefSeq" id="WP_016454961.1">
    <property type="nucleotide sequence ID" value="NZ_KE150269.1"/>
</dbReference>
<gene>
    <name evidence="9" type="ORF">HMPREF9306_00100</name>
</gene>
<evidence type="ECO:0000256" key="4">
    <source>
        <dbReference type="ARBA" id="ARBA00022692"/>
    </source>
</evidence>
<evidence type="ECO:0000256" key="2">
    <source>
        <dbReference type="ARBA" id="ARBA00022448"/>
    </source>
</evidence>
<keyword evidence="6 7" id="KW-0472">Membrane</keyword>
<dbReference type="GO" id="GO:0005886">
    <property type="term" value="C:plasma membrane"/>
    <property type="evidence" value="ECO:0007669"/>
    <property type="project" value="UniProtKB-SubCell"/>
</dbReference>
<keyword evidence="4 7" id="KW-0812">Transmembrane</keyword>
<evidence type="ECO:0000256" key="1">
    <source>
        <dbReference type="ARBA" id="ARBA00004651"/>
    </source>
</evidence>
<evidence type="ECO:0000313" key="9">
    <source>
        <dbReference type="EMBL" id="EPD34065.1"/>
    </source>
</evidence>
<dbReference type="Pfam" id="PF00528">
    <property type="entry name" value="BPD_transp_1"/>
    <property type="match status" value="1"/>
</dbReference>
<dbReference type="SUPFAM" id="SSF161098">
    <property type="entry name" value="MetI-like"/>
    <property type="match status" value="1"/>
</dbReference>
<comment type="subcellular location">
    <subcellularLocation>
        <location evidence="1 7">Cell membrane</location>
        <topology evidence="1 7">Multi-pass membrane protein</topology>
    </subcellularLocation>
</comment>
<feature type="transmembrane region" description="Helical" evidence="7">
    <location>
        <begin position="106"/>
        <end position="127"/>
    </location>
</feature>
<dbReference type="InterPro" id="IPR000515">
    <property type="entry name" value="MetI-like"/>
</dbReference>
<dbReference type="PANTHER" id="PTHR43163:SF6">
    <property type="entry name" value="DIPEPTIDE TRANSPORT SYSTEM PERMEASE PROTEIN DPPB-RELATED"/>
    <property type="match status" value="1"/>
</dbReference>
<dbReference type="PANTHER" id="PTHR43163">
    <property type="entry name" value="DIPEPTIDE TRANSPORT SYSTEM PERMEASE PROTEIN DPPB-RELATED"/>
    <property type="match status" value="1"/>
</dbReference>
<evidence type="ECO:0000259" key="8">
    <source>
        <dbReference type="PROSITE" id="PS50928"/>
    </source>
</evidence>
<dbReference type="EMBL" id="AGZR01000001">
    <property type="protein sequence ID" value="EPD34065.1"/>
    <property type="molecule type" value="Genomic_DNA"/>
</dbReference>
<dbReference type="STRING" id="883161.HMPREF9306_00100"/>
<dbReference type="Proteomes" id="UP000014417">
    <property type="component" value="Unassembled WGS sequence"/>
</dbReference>
<feature type="transmembrane region" description="Helical" evidence="7">
    <location>
        <begin position="139"/>
        <end position="162"/>
    </location>
</feature>
<evidence type="ECO:0000256" key="3">
    <source>
        <dbReference type="ARBA" id="ARBA00022475"/>
    </source>
</evidence>
<dbReference type="OrthoDB" id="147688at2"/>